<evidence type="ECO:0000256" key="1">
    <source>
        <dbReference type="SAM" id="SignalP"/>
    </source>
</evidence>
<reference evidence="3 5" key="2">
    <citation type="submission" date="2018-08" db="EMBL/GenBank/DDBJ databases">
        <title>Comparative analysis of Burkholderia isolates from Puerto Rico.</title>
        <authorList>
            <person name="Hall C."/>
            <person name="Sahl J."/>
            <person name="Wagner D."/>
        </authorList>
    </citation>
    <scope>NUCLEOTIDE SEQUENCE [LARGE SCALE GENOMIC DNA]</scope>
    <source>
        <strain evidence="3 5">Bp8966</strain>
    </source>
</reference>
<dbReference type="InterPro" id="IPR036278">
    <property type="entry name" value="Sialidase_sf"/>
</dbReference>
<comment type="caution">
    <text evidence="2">The sequence shown here is derived from an EMBL/GenBank/DDBJ whole genome shotgun (WGS) entry which is preliminary data.</text>
</comment>
<sequence>MNKPLVTCTALCAAAAAFALLHGSVWDRAAPAGMTPAHAPRAATHIVAVDEHGVVLASDDDGKTWQRAPREQVPATLPAVAFGDARSGLGGLFTH</sequence>
<organism evidence="2">
    <name type="scientific">Burkholderia stagnalis</name>
    <dbReference type="NCBI Taxonomy" id="1503054"/>
    <lineage>
        <taxon>Bacteria</taxon>
        <taxon>Pseudomonadati</taxon>
        <taxon>Pseudomonadota</taxon>
        <taxon>Betaproteobacteria</taxon>
        <taxon>Burkholderiales</taxon>
        <taxon>Burkholderiaceae</taxon>
        <taxon>Burkholderia</taxon>
        <taxon>Burkholderia cepacia complex</taxon>
    </lineage>
</organism>
<dbReference type="STRING" id="1503054.WT74_06340"/>
<dbReference type="Proteomes" id="UP000281098">
    <property type="component" value="Unassembled WGS sequence"/>
</dbReference>
<evidence type="ECO:0008006" key="6">
    <source>
        <dbReference type="Google" id="ProtNLM"/>
    </source>
</evidence>
<keyword evidence="5" id="KW-1185">Reference proteome</keyword>
<dbReference type="EMBL" id="LPHB01000025">
    <property type="protein sequence ID" value="KWA66194.1"/>
    <property type="molecule type" value="Genomic_DNA"/>
</dbReference>
<evidence type="ECO:0000313" key="2">
    <source>
        <dbReference type="EMBL" id="KWA66194.1"/>
    </source>
</evidence>
<evidence type="ECO:0000313" key="3">
    <source>
        <dbReference type="EMBL" id="RQY97618.1"/>
    </source>
</evidence>
<feature type="chain" id="PRO_5044547918" description="Glycosyl hydrolase" evidence="1">
    <location>
        <begin position="20"/>
        <end position="95"/>
    </location>
</feature>
<dbReference type="SUPFAM" id="SSF50939">
    <property type="entry name" value="Sialidases"/>
    <property type="match status" value="1"/>
</dbReference>
<name>A0A108A7N0_9BURK</name>
<gene>
    <name evidence="3" type="ORF">DF017_04030</name>
    <name evidence="2" type="ORF">WT44_08210</name>
</gene>
<evidence type="ECO:0000313" key="5">
    <source>
        <dbReference type="Proteomes" id="UP000281098"/>
    </source>
</evidence>
<accession>A0A108A7N0</accession>
<evidence type="ECO:0000313" key="4">
    <source>
        <dbReference type="Proteomes" id="UP000068603"/>
    </source>
</evidence>
<dbReference type="KEGG" id="bstg:WT74_06340"/>
<dbReference type="AlphaFoldDB" id="A0A108A7N0"/>
<dbReference type="Proteomes" id="UP000068603">
    <property type="component" value="Unassembled WGS sequence"/>
</dbReference>
<reference evidence="2 4" key="1">
    <citation type="submission" date="2015-11" db="EMBL/GenBank/DDBJ databases">
        <title>Expanding the genomic diversity of Burkholderia species for the development of highly accurate diagnostics.</title>
        <authorList>
            <person name="Sahl J."/>
            <person name="Keim P."/>
            <person name="Wagner D."/>
        </authorList>
    </citation>
    <scope>NUCLEOTIDE SEQUENCE [LARGE SCALE GENOMIC DNA]</scope>
    <source>
        <strain evidence="2 4">MSMB1960WGS</strain>
    </source>
</reference>
<dbReference type="RefSeq" id="WP_059922744.1">
    <property type="nucleotide sequence ID" value="NZ_CP013459.1"/>
</dbReference>
<feature type="signal peptide" evidence="1">
    <location>
        <begin position="1"/>
        <end position="19"/>
    </location>
</feature>
<keyword evidence="1" id="KW-0732">Signal</keyword>
<protein>
    <recommendedName>
        <fullName evidence="6">Glycosyl hydrolase</fullName>
    </recommendedName>
</protein>
<proteinExistence type="predicted"/>
<dbReference type="EMBL" id="QTPM01000004">
    <property type="protein sequence ID" value="RQY97618.1"/>
    <property type="molecule type" value="Genomic_DNA"/>
</dbReference>